<dbReference type="PANTHER" id="PTHR42646">
    <property type="entry name" value="FLAP ENDONUCLEASE XNI"/>
    <property type="match status" value="1"/>
</dbReference>
<dbReference type="InterPro" id="IPR002421">
    <property type="entry name" value="5-3_exonuclease"/>
</dbReference>
<evidence type="ECO:0000256" key="6">
    <source>
        <dbReference type="ARBA" id="ARBA00050026"/>
    </source>
</evidence>
<dbReference type="Proteomes" id="UP001387100">
    <property type="component" value="Unassembled WGS sequence"/>
</dbReference>
<feature type="compositionally biased region" description="Low complexity" evidence="7">
    <location>
        <begin position="392"/>
        <end position="410"/>
    </location>
</feature>
<dbReference type="SMART" id="SM00475">
    <property type="entry name" value="53EXOc"/>
    <property type="match status" value="1"/>
</dbReference>
<dbReference type="SUPFAM" id="SSF47807">
    <property type="entry name" value="5' to 3' exonuclease, C-terminal subdomain"/>
    <property type="match status" value="1"/>
</dbReference>
<feature type="domain" description="5'-3' exonuclease" evidence="8">
    <location>
        <begin position="47"/>
        <end position="319"/>
    </location>
</feature>
<dbReference type="RefSeq" id="WP_339576395.1">
    <property type="nucleotide sequence ID" value="NZ_JBBIAA010000054.1"/>
</dbReference>
<keyword evidence="10" id="KW-1185">Reference proteome</keyword>
<proteinExistence type="predicted"/>
<reference evidence="9 10" key="1">
    <citation type="journal article" date="2017" name="Int. J. Syst. Evol. Microbiol.">
        <title>Pseudokineococcus basanitobsidens sp. nov., isolated from volcanic rock.</title>
        <authorList>
            <person name="Lee D.W."/>
            <person name="Park M.Y."/>
            <person name="Kim J.J."/>
            <person name="Kim B.S."/>
        </authorList>
    </citation>
    <scope>NUCLEOTIDE SEQUENCE [LARGE SCALE GENOMIC DNA]</scope>
    <source>
        <strain evidence="9 10">DSM 103726</strain>
    </source>
</reference>
<dbReference type="InterPro" id="IPR029060">
    <property type="entry name" value="PIN-like_dom_sf"/>
</dbReference>
<evidence type="ECO:0000256" key="5">
    <source>
        <dbReference type="ARBA" id="ARBA00049957"/>
    </source>
</evidence>
<dbReference type="EMBL" id="JBBIAA010000054">
    <property type="protein sequence ID" value="MEJ5947022.1"/>
    <property type="molecule type" value="Genomic_DNA"/>
</dbReference>
<dbReference type="CDD" id="cd09898">
    <property type="entry name" value="H3TH_53EXO"/>
    <property type="match status" value="1"/>
</dbReference>
<keyword evidence="4" id="KW-0238">DNA-binding</keyword>
<name>A0ABU8RPI1_9ACTN</name>
<keyword evidence="1" id="KW-0540">Nuclease</keyword>
<dbReference type="Gene3D" id="1.10.150.20">
    <property type="entry name" value="5' to 3' exonuclease, C-terminal subdomain"/>
    <property type="match status" value="1"/>
</dbReference>
<dbReference type="InterPro" id="IPR020045">
    <property type="entry name" value="DNA_polI_H3TH"/>
</dbReference>
<dbReference type="SUPFAM" id="SSF88723">
    <property type="entry name" value="PIN domain-like"/>
    <property type="match status" value="1"/>
</dbReference>
<dbReference type="PANTHER" id="PTHR42646:SF2">
    <property type="entry name" value="5'-3' EXONUCLEASE FAMILY PROTEIN"/>
    <property type="match status" value="1"/>
</dbReference>
<evidence type="ECO:0000256" key="4">
    <source>
        <dbReference type="ARBA" id="ARBA00023125"/>
    </source>
</evidence>
<evidence type="ECO:0000256" key="3">
    <source>
        <dbReference type="ARBA" id="ARBA00022839"/>
    </source>
</evidence>
<comment type="function">
    <text evidence="5">5'-3' exonuclease acting preferentially on double-stranded DNA.</text>
</comment>
<evidence type="ECO:0000259" key="8">
    <source>
        <dbReference type="SMART" id="SM00475"/>
    </source>
</evidence>
<accession>A0ABU8RPI1</accession>
<dbReference type="Pfam" id="PF02739">
    <property type="entry name" value="5_3_exonuc_N"/>
    <property type="match status" value="1"/>
</dbReference>
<organism evidence="9 10">
    <name type="scientific">Pseudokineococcus basanitobsidens</name>
    <dbReference type="NCBI Taxonomy" id="1926649"/>
    <lineage>
        <taxon>Bacteria</taxon>
        <taxon>Bacillati</taxon>
        <taxon>Actinomycetota</taxon>
        <taxon>Actinomycetes</taxon>
        <taxon>Kineosporiales</taxon>
        <taxon>Kineosporiaceae</taxon>
        <taxon>Pseudokineococcus</taxon>
    </lineage>
</organism>
<dbReference type="InterPro" id="IPR036279">
    <property type="entry name" value="5-3_exonuclease_C_sf"/>
</dbReference>
<comment type="caution">
    <text evidence="9">The sequence shown here is derived from an EMBL/GenBank/DDBJ whole genome shotgun (WGS) entry which is preliminary data.</text>
</comment>
<protein>
    <recommendedName>
        <fullName evidence="6">5'-3' exonuclease</fullName>
    </recommendedName>
</protein>
<evidence type="ECO:0000313" key="9">
    <source>
        <dbReference type="EMBL" id="MEJ5947022.1"/>
    </source>
</evidence>
<evidence type="ECO:0000256" key="2">
    <source>
        <dbReference type="ARBA" id="ARBA00022801"/>
    </source>
</evidence>
<evidence type="ECO:0000313" key="10">
    <source>
        <dbReference type="Proteomes" id="UP001387100"/>
    </source>
</evidence>
<sequence length="443" mass="45315">MPPVPTATDPAVAALRAAGLLGAEADAAPAAAPSTPPPDRDVVAPDAPLLLAVDGNSLLHRAHHAHAAGDHRDAAGRPVWALRGVVTLIAGAAARLTPDALVVGFDCSTSSVRREQHPAYKAHRPDKHPDLRAQLDDAPALLAAAGLPVVVAEGLEADDVLASAAALARRSGWRCTAVTSDRDSFALVDGSTSVLRVLNGGMAGSPVLTPRTLPLVTGVRAGQYRCLAALRGDTSDNLPGAPGIGPKTAARLLAAFDGVDDVYAAIDDGREDEVLAAVGPGALARLRTDEARDNVARNQRLMAMREDIALPPVEDLRLPLDLARLQAALGARDVRLGPSLWALVGGAPPADRGPVLPAWVDEVGPHQVGGDEIPLPAGPPAEEGEAPPDPGRPASAGRVAGPAGVATVPAQAPPAEPDHVPMGARGLARARREPAEDQLDLFA</sequence>
<dbReference type="InterPro" id="IPR008918">
    <property type="entry name" value="HhH2"/>
</dbReference>
<feature type="region of interest" description="Disordered" evidence="7">
    <location>
        <begin position="363"/>
        <end position="443"/>
    </location>
</feature>
<evidence type="ECO:0000256" key="1">
    <source>
        <dbReference type="ARBA" id="ARBA00022722"/>
    </source>
</evidence>
<dbReference type="SMART" id="SM00279">
    <property type="entry name" value="HhH2"/>
    <property type="match status" value="1"/>
</dbReference>
<dbReference type="InterPro" id="IPR038969">
    <property type="entry name" value="FEN"/>
</dbReference>
<dbReference type="InterPro" id="IPR020046">
    <property type="entry name" value="5-3_exonucl_a-hlix_arch_N"/>
</dbReference>
<keyword evidence="3 9" id="KW-0269">Exonuclease</keyword>
<dbReference type="Pfam" id="PF01367">
    <property type="entry name" value="5_3_exonuc"/>
    <property type="match status" value="1"/>
</dbReference>
<gene>
    <name evidence="9" type="ORF">WDZ17_17155</name>
</gene>
<keyword evidence="2" id="KW-0378">Hydrolase</keyword>
<dbReference type="GO" id="GO:0004527">
    <property type="term" value="F:exonuclease activity"/>
    <property type="evidence" value="ECO:0007669"/>
    <property type="project" value="UniProtKB-KW"/>
</dbReference>
<evidence type="ECO:0000256" key="7">
    <source>
        <dbReference type="SAM" id="MobiDB-lite"/>
    </source>
</evidence>
<dbReference type="Gene3D" id="3.40.50.1010">
    <property type="entry name" value="5'-nuclease"/>
    <property type="match status" value="1"/>
</dbReference>